<feature type="domain" description="PhnB-like" evidence="1">
    <location>
        <begin position="2"/>
        <end position="130"/>
    </location>
</feature>
<dbReference type="STRING" id="1802730.A2591_02610"/>
<dbReference type="PIRSF" id="PIRSF500687">
    <property type="entry name" value="MTase_demethylubiq_bact"/>
    <property type="match status" value="1"/>
</dbReference>
<sequence length="296" mass="32683">MQKIIPFLWFANKAEEAANFYVALFENSKVGNVMRYDGESAKASGQPEGSVLTVSFTLDGYEIGGLNGGPVFSFTPATSFFVSCETREEVDTLWQKLVAEGKVLMPLDAYPFSERYGWLEDKFGVSWQLILSDRSQRIVPCLLFVGEQYGNAEEAMNLYTSLFDNSSIPTFTRYGAGEAGTEGTVAHAVFALDGQEFVAMDGPGEHAYTLTPAMSFLVNCATQEEVDKFWDGLSEGGVEDQCGWLKDKYGVSWQIVPSVLNELLSDPDPEKAQRTMHAMLQMHKLDIAELKKAHGG</sequence>
<dbReference type="InterPro" id="IPR027259">
    <property type="entry name" value="MTase_demethylubiq_bac"/>
</dbReference>
<dbReference type="InterPro" id="IPR009725">
    <property type="entry name" value="3_dmu_93_MTrfase"/>
</dbReference>
<comment type="caution">
    <text evidence="2">The sequence shown here is derived from an EMBL/GenBank/DDBJ whole genome shotgun (WGS) entry which is preliminary data.</text>
</comment>
<dbReference type="SUPFAM" id="SSF54593">
    <property type="entry name" value="Glyoxalase/Bleomycin resistance protein/Dihydroxybiphenyl dioxygenase"/>
    <property type="match status" value="2"/>
</dbReference>
<organism evidence="2 3">
    <name type="scientific">Candidatus Yonathbacteria bacterium RIFOXYD1_FULL_52_36</name>
    <dbReference type="NCBI Taxonomy" id="1802730"/>
    <lineage>
        <taxon>Bacteria</taxon>
        <taxon>Candidatus Yonathiibacteriota</taxon>
    </lineage>
</organism>
<name>A0A1G2SMY4_9BACT</name>
<dbReference type="AlphaFoldDB" id="A0A1G2SMY4"/>
<dbReference type="Gene3D" id="3.30.720.110">
    <property type="match status" value="1"/>
</dbReference>
<gene>
    <name evidence="2" type="ORF">A2591_02610</name>
</gene>
<dbReference type="Gene3D" id="3.10.180.10">
    <property type="entry name" value="2,3-Dihydroxybiphenyl 1,2-Dioxygenase, domain 1"/>
    <property type="match status" value="1"/>
</dbReference>
<reference evidence="2 3" key="1">
    <citation type="journal article" date="2016" name="Nat. Commun.">
        <title>Thousands of microbial genomes shed light on interconnected biogeochemical processes in an aquifer system.</title>
        <authorList>
            <person name="Anantharaman K."/>
            <person name="Brown C.T."/>
            <person name="Hug L.A."/>
            <person name="Sharon I."/>
            <person name="Castelle C.J."/>
            <person name="Probst A.J."/>
            <person name="Thomas B.C."/>
            <person name="Singh A."/>
            <person name="Wilkins M.J."/>
            <person name="Karaoz U."/>
            <person name="Brodie E.L."/>
            <person name="Williams K.H."/>
            <person name="Hubbard S.S."/>
            <person name="Banfield J.F."/>
        </authorList>
    </citation>
    <scope>NUCLEOTIDE SEQUENCE [LARGE SCALE GENOMIC DNA]</scope>
</reference>
<accession>A0A1G2SMY4</accession>
<evidence type="ECO:0000313" key="3">
    <source>
        <dbReference type="Proteomes" id="UP000178168"/>
    </source>
</evidence>
<dbReference type="Proteomes" id="UP000178168">
    <property type="component" value="Unassembled WGS sequence"/>
</dbReference>
<dbReference type="PIRSF" id="PIRSF021700">
    <property type="entry name" value="3_dmu_93_MTrfase"/>
    <property type="match status" value="1"/>
</dbReference>
<dbReference type="EMBL" id="MHUZ01000002">
    <property type="protein sequence ID" value="OHA86367.1"/>
    <property type="molecule type" value="Genomic_DNA"/>
</dbReference>
<dbReference type="InterPro" id="IPR028973">
    <property type="entry name" value="PhnB-like"/>
</dbReference>
<evidence type="ECO:0000313" key="2">
    <source>
        <dbReference type="EMBL" id="OHA86367.1"/>
    </source>
</evidence>
<feature type="domain" description="PhnB-like" evidence="1">
    <location>
        <begin position="136"/>
        <end position="256"/>
    </location>
</feature>
<dbReference type="PANTHER" id="PTHR33990">
    <property type="entry name" value="PROTEIN YJDN-RELATED"/>
    <property type="match status" value="1"/>
</dbReference>
<evidence type="ECO:0000259" key="1">
    <source>
        <dbReference type="Pfam" id="PF06983"/>
    </source>
</evidence>
<dbReference type="PANTHER" id="PTHR33990:SF4">
    <property type="entry name" value="PHNB-LIKE DOMAIN-CONTAINING PROTEIN"/>
    <property type="match status" value="1"/>
</dbReference>
<dbReference type="InterPro" id="IPR029068">
    <property type="entry name" value="Glyas_Bleomycin-R_OHBP_Dase"/>
</dbReference>
<dbReference type="Pfam" id="PF06983">
    <property type="entry name" value="3-dmu-9_3-mt"/>
    <property type="match status" value="2"/>
</dbReference>
<protein>
    <recommendedName>
        <fullName evidence="1">PhnB-like domain-containing protein</fullName>
    </recommendedName>
</protein>
<proteinExistence type="predicted"/>
<dbReference type="Gene3D" id="3.30.720.100">
    <property type="match status" value="1"/>
</dbReference>
<dbReference type="CDD" id="cd06588">
    <property type="entry name" value="PhnB_like"/>
    <property type="match status" value="2"/>
</dbReference>